<name>A0A5B7D3B1_PORTR</name>
<organism evidence="1 2">
    <name type="scientific">Portunus trituberculatus</name>
    <name type="common">Swimming crab</name>
    <name type="synonym">Neptunus trituberculatus</name>
    <dbReference type="NCBI Taxonomy" id="210409"/>
    <lineage>
        <taxon>Eukaryota</taxon>
        <taxon>Metazoa</taxon>
        <taxon>Ecdysozoa</taxon>
        <taxon>Arthropoda</taxon>
        <taxon>Crustacea</taxon>
        <taxon>Multicrustacea</taxon>
        <taxon>Malacostraca</taxon>
        <taxon>Eumalacostraca</taxon>
        <taxon>Eucarida</taxon>
        <taxon>Decapoda</taxon>
        <taxon>Pleocyemata</taxon>
        <taxon>Brachyura</taxon>
        <taxon>Eubrachyura</taxon>
        <taxon>Portunoidea</taxon>
        <taxon>Portunidae</taxon>
        <taxon>Portuninae</taxon>
        <taxon>Portunus</taxon>
    </lineage>
</organism>
<dbReference type="Proteomes" id="UP000324222">
    <property type="component" value="Unassembled WGS sequence"/>
</dbReference>
<dbReference type="AlphaFoldDB" id="A0A5B7D3B1"/>
<reference evidence="1 2" key="1">
    <citation type="submission" date="2019-05" db="EMBL/GenBank/DDBJ databases">
        <title>Another draft genome of Portunus trituberculatus and its Hox gene families provides insights of decapod evolution.</title>
        <authorList>
            <person name="Jeong J.-H."/>
            <person name="Song I."/>
            <person name="Kim S."/>
            <person name="Choi T."/>
            <person name="Kim D."/>
            <person name="Ryu S."/>
            <person name="Kim W."/>
        </authorList>
    </citation>
    <scope>NUCLEOTIDE SEQUENCE [LARGE SCALE GENOMIC DNA]</scope>
    <source>
        <tissue evidence="1">Muscle</tissue>
    </source>
</reference>
<evidence type="ECO:0000313" key="2">
    <source>
        <dbReference type="Proteomes" id="UP000324222"/>
    </source>
</evidence>
<accession>A0A5B7D3B1</accession>
<protein>
    <submittedName>
        <fullName evidence="1">Uncharacterized protein</fullName>
    </submittedName>
</protein>
<proteinExistence type="predicted"/>
<comment type="caution">
    <text evidence="1">The sequence shown here is derived from an EMBL/GenBank/DDBJ whole genome shotgun (WGS) entry which is preliminary data.</text>
</comment>
<evidence type="ECO:0000313" key="1">
    <source>
        <dbReference type="EMBL" id="MPC15006.1"/>
    </source>
</evidence>
<dbReference type="EMBL" id="VSRR010000396">
    <property type="protein sequence ID" value="MPC15006.1"/>
    <property type="molecule type" value="Genomic_DNA"/>
</dbReference>
<keyword evidence="2" id="KW-1185">Reference proteome</keyword>
<sequence>MVELSSGDDGGVISNLALTSHRHQALAVEGLRLSCDKSAEISVTRTAEDELLDRSISKLWATLTLSPRSHSPASPPIGRIFYFTISRSPPPHYLGTPGTTLALLALPWHSRPALPTLALPQSLFFHIFLEIVLRYNSDKTAPKLPLQSSIIITPQAQHYRNHYRHNSPLTMF</sequence>
<gene>
    <name evidence="1" type="ORF">E2C01_007788</name>
</gene>